<feature type="region of interest" description="Disordered" evidence="1">
    <location>
        <begin position="1"/>
        <end position="33"/>
    </location>
</feature>
<gene>
    <name evidence="2" type="ORF">F511_24336</name>
</gene>
<accession>A0A2Z7D560</accession>
<keyword evidence="3" id="KW-1185">Reference proteome</keyword>
<proteinExistence type="predicted"/>
<reference evidence="2 3" key="1">
    <citation type="journal article" date="2015" name="Proc. Natl. Acad. Sci. U.S.A.">
        <title>The resurrection genome of Boea hygrometrica: A blueprint for survival of dehydration.</title>
        <authorList>
            <person name="Xiao L."/>
            <person name="Yang G."/>
            <person name="Zhang L."/>
            <person name="Yang X."/>
            <person name="Zhao S."/>
            <person name="Ji Z."/>
            <person name="Zhou Q."/>
            <person name="Hu M."/>
            <person name="Wang Y."/>
            <person name="Chen M."/>
            <person name="Xu Y."/>
            <person name="Jin H."/>
            <person name="Xiao X."/>
            <person name="Hu G."/>
            <person name="Bao F."/>
            <person name="Hu Y."/>
            <person name="Wan P."/>
            <person name="Li L."/>
            <person name="Deng X."/>
            <person name="Kuang T."/>
            <person name="Xiang C."/>
            <person name="Zhu J.K."/>
            <person name="Oliver M.J."/>
            <person name="He Y."/>
        </authorList>
    </citation>
    <scope>NUCLEOTIDE SEQUENCE [LARGE SCALE GENOMIC DNA]</scope>
    <source>
        <strain evidence="3">cv. XS01</strain>
    </source>
</reference>
<evidence type="ECO:0000313" key="3">
    <source>
        <dbReference type="Proteomes" id="UP000250235"/>
    </source>
</evidence>
<evidence type="ECO:0000313" key="2">
    <source>
        <dbReference type="EMBL" id="KZV54280.1"/>
    </source>
</evidence>
<sequence>MNVAEPLAFDNTHTPQLDQLPPPAFPISDSPSPRKLVSLGAQQAKLRITRAQYAGRHNTCQRRQHYTQGRSDVNTTGLLNSDVNTKHSAVVMSAVVARSVVVSVQSGDSVLSVAGAFTSSFGLVGTTVFWTSKEESALLFTEPYVLRLPMVDSSDESKSGSVGLLLLRHFIWIFLSDVLEAGEGSAGGVCNSQLLFSVLRPFSSSLCCLSRWWIYVARTLFVVIVAQGIEVSQVSLLVVALTQLEVPQEVDRVSQLAYRIYMPPRRRDRDSRQIPEESEGQTEGDQRSFPRRGRGRHAEDEIGNRRSEKQLAGRRLARRRPPCRAHGTIARWPRDGRSHVARWPCDTNDGGWAIAPRPAERRALVARWSGQVARRCAPLLASGCATRTCGDAPCAKLADHCRCCCTTTPHAGRCWPERCRALMRRWGALLRAMVRALPPRFFRGGGAAVAGRRSGDVVTADPNSFRV</sequence>
<protein>
    <submittedName>
        <fullName evidence="2">Uncharacterized protein</fullName>
    </submittedName>
</protein>
<feature type="compositionally biased region" description="Basic and acidic residues" evidence="1">
    <location>
        <begin position="266"/>
        <end position="275"/>
    </location>
</feature>
<dbReference type="AlphaFoldDB" id="A0A2Z7D560"/>
<evidence type="ECO:0000256" key="1">
    <source>
        <dbReference type="SAM" id="MobiDB-lite"/>
    </source>
</evidence>
<feature type="region of interest" description="Disordered" evidence="1">
    <location>
        <begin position="266"/>
        <end position="320"/>
    </location>
</feature>
<organism evidence="2 3">
    <name type="scientific">Dorcoceras hygrometricum</name>
    <dbReference type="NCBI Taxonomy" id="472368"/>
    <lineage>
        <taxon>Eukaryota</taxon>
        <taxon>Viridiplantae</taxon>
        <taxon>Streptophyta</taxon>
        <taxon>Embryophyta</taxon>
        <taxon>Tracheophyta</taxon>
        <taxon>Spermatophyta</taxon>
        <taxon>Magnoliopsida</taxon>
        <taxon>eudicotyledons</taxon>
        <taxon>Gunneridae</taxon>
        <taxon>Pentapetalae</taxon>
        <taxon>asterids</taxon>
        <taxon>lamiids</taxon>
        <taxon>Lamiales</taxon>
        <taxon>Gesneriaceae</taxon>
        <taxon>Didymocarpoideae</taxon>
        <taxon>Trichosporeae</taxon>
        <taxon>Loxocarpinae</taxon>
        <taxon>Dorcoceras</taxon>
    </lineage>
</organism>
<name>A0A2Z7D560_9LAMI</name>
<dbReference type="Proteomes" id="UP000250235">
    <property type="component" value="Unassembled WGS sequence"/>
</dbReference>
<dbReference type="EMBL" id="KQ989552">
    <property type="protein sequence ID" value="KZV54280.1"/>
    <property type="molecule type" value="Genomic_DNA"/>
</dbReference>
<feature type="compositionally biased region" description="Basic and acidic residues" evidence="1">
    <location>
        <begin position="296"/>
        <end position="311"/>
    </location>
</feature>